<dbReference type="InterPro" id="IPR029058">
    <property type="entry name" value="AB_hydrolase_fold"/>
</dbReference>
<reference evidence="1 2" key="1">
    <citation type="submission" date="2015-04" db="EMBL/GenBank/DDBJ databases">
        <title>Complete genome sequence of Schizopora paradoxa KUC8140, a cosmopolitan wood degrader in East Asia.</title>
        <authorList>
            <consortium name="DOE Joint Genome Institute"/>
            <person name="Min B."/>
            <person name="Park H."/>
            <person name="Jang Y."/>
            <person name="Kim J.-J."/>
            <person name="Kim K.H."/>
            <person name="Pangilinan J."/>
            <person name="Lipzen A."/>
            <person name="Riley R."/>
            <person name="Grigoriev I.V."/>
            <person name="Spatafora J.W."/>
            <person name="Choi I.-G."/>
        </authorList>
    </citation>
    <scope>NUCLEOTIDE SEQUENCE [LARGE SCALE GENOMIC DNA]</scope>
    <source>
        <strain evidence="1 2">KUC8140</strain>
    </source>
</reference>
<organism evidence="1 2">
    <name type="scientific">Schizopora paradoxa</name>
    <dbReference type="NCBI Taxonomy" id="27342"/>
    <lineage>
        <taxon>Eukaryota</taxon>
        <taxon>Fungi</taxon>
        <taxon>Dikarya</taxon>
        <taxon>Basidiomycota</taxon>
        <taxon>Agaricomycotina</taxon>
        <taxon>Agaricomycetes</taxon>
        <taxon>Hymenochaetales</taxon>
        <taxon>Schizoporaceae</taxon>
        <taxon>Schizopora</taxon>
    </lineage>
</organism>
<keyword evidence="2" id="KW-1185">Reference proteome</keyword>
<protein>
    <recommendedName>
        <fullName evidence="3">AB hydrolase-1 domain-containing protein</fullName>
    </recommendedName>
</protein>
<proteinExistence type="predicted"/>
<dbReference type="Proteomes" id="UP000053477">
    <property type="component" value="Unassembled WGS sequence"/>
</dbReference>
<sequence>MPSWLKAVLNVDDDGDKEFAFLDSGSPGGDAYKTLAFVHGHTYHSNVFSRLFPLAANYNLRIIAVNRRDYVGSSPFSQTELDDLHCDDVDRLKAFMRMRGLEIAAFLVWAIRELELPLKDETGRPGLSLIGWSLGNITTMAFLCYAATYPPEVIQTLEKYLGGLYIYDFAYNGMGYESPPGAYHPLTSTKVHSKDTPTIFHDFIWTYYQHPSLEERKLSDLHMKPPEGDEHTKSFFSPEELAACTDKTPANRSEIQFYPTHKAITPVLRDQFKNTVLLDSHCTLSHLNVRFLACTATIWTILWGMWVAEEEVNQWKVKGESMRPVTFEWANGENHFVSILLSPALPSPQSDFKTKFHYDHPIEFLKRFSIRHNISG</sequence>
<evidence type="ECO:0000313" key="1">
    <source>
        <dbReference type="EMBL" id="KLO13387.1"/>
    </source>
</evidence>
<evidence type="ECO:0008006" key="3">
    <source>
        <dbReference type="Google" id="ProtNLM"/>
    </source>
</evidence>
<dbReference type="SUPFAM" id="SSF53474">
    <property type="entry name" value="alpha/beta-Hydrolases"/>
    <property type="match status" value="1"/>
</dbReference>
<accession>A0A0H2RP50</accession>
<dbReference type="OrthoDB" id="5311491at2759"/>
<evidence type="ECO:0000313" key="2">
    <source>
        <dbReference type="Proteomes" id="UP000053477"/>
    </source>
</evidence>
<dbReference type="InParanoid" id="A0A0H2RP50"/>
<gene>
    <name evidence="1" type="ORF">SCHPADRAFT_828048</name>
</gene>
<name>A0A0H2RP50_9AGAM</name>
<dbReference type="AlphaFoldDB" id="A0A0H2RP50"/>
<dbReference type="Gene3D" id="3.40.50.1820">
    <property type="entry name" value="alpha/beta hydrolase"/>
    <property type="match status" value="1"/>
</dbReference>
<dbReference type="EMBL" id="KQ085960">
    <property type="protein sequence ID" value="KLO13387.1"/>
    <property type="molecule type" value="Genomic_DNA"/>
</dbReference>